<feature type="domain" description="Autotransporter" evidence="2">
    <location>
        <begin position="54"/>
        <end position="270"/>
    </location>
</feature>
<comment type="caution">
    <text evidence="3">The sequence shown here is derived from an EMBL/GenBank/DDBJ whole genome shotgun (WGS) entry which is preliminary data.</text>
</comment>
<feature type="chain" id="PRO_5031280264" description="Autotransporter domain-containing protein" evidence="1">
    <location>
        <begin position="22"/>
        <end position="293"/>
    </location>
</feature>
<reference evidence="3 4" key="1">
    <citation type="submission" date="2020-08" db="EMBL/GenBank/DDBJ databases">
        <title>Genomic Encyclopedia of Type Strains, Phase IV (KMG-IV): sequencing the most valuable type-strain genomes for metagenomic binning, comparative biology and taxonomic classification.</title>
        <authorList>
            <person name="Goeker M."/>
        </authorList>
    </citation>
    <scope>NUCLEOTIDE SEQUENCE [LARGE SCALE GENOMIC DNA]</scope>
    <source>
        <strain evidence="3 4">DSM 25079</strain>
    </source>
</reference>
<evidence type="ECO:0000313" key="4">
    <source>
        <dbReference type="Proteomes" id="UP000549617"/>
    </source>
</evidence>
<evidence type="ECO:0000259" key="2">
    <source>
        <dbReference type="Pfam" id="PF03797"/>
    </source>
</evidence>
<dbReference type="EMBL" id="JACIJC010000002">
    <property type="protein sequence ID" value="MBB5685558.1"/>
    <property type="molecule type" value="Genomic_DNA"/>
</dbReference>
<dbReference type="AlphaFoldDB" id="A0A7W9AHA7"/>
<name>A0A7W9AHA7_9SPHN</name>
<dbReference type="Gene3D" id="2.40.128.130">
    <property type="entry name" value="Autotransporter beta-domain"/>
    <property type="match status" value="1"/>
</dbReference>
<dbReference type="Proteomes" id="UP000549617">
    <property type="component" value="Unassembled WGS sequence"/>
</dbReference>
<gene>
    <name evidence="3" type="ORF">FHS49_001566</name>
</gene>
<keyword evidence="4" id="KW-1185">Reference proteome</keyword>
<dbReference type="NCBIfam" id="TIGR01414">
    <property type="entry name" value="autotrans_barl"/>
    <property type="match status" value="1"/>
</dbReference>
<dbReference type="Pfam" id="PF03797">
    <property type="entry name" value="Autotransporter"/>
    <property type="match status" value="1"/>
</dbReference>
<organism evidence="3 4">
    <name type="scientific">Sphingobium boeckii</name>
    <dbReference type="NCBI Taxonomy" id="1082345"/>
    <lineage>
        <taxon>Bacteria</taxon>
        <taxon>Pseudomonadati</taxon>
        <taxon>Pseudomonadota</taxon>
        <taxon>Alphaproteobacteria</taxon>
        <taxon>Sphingomonadales</taxon>
        <taxon>Sphingomonadaceae</taxon>
        <taxon>Sphingobium</taxon>
    </lineage>
</organism>
<dbReference type="SUPFAM" id="SSF103515">
    <property type="entry name" value="Autotransporter"/>
    <property type="match status" value="1"/>
</dbReference>
<dbReference type="InterPro" id="IPR036709">
    <property type="entry name" value="Autotransporte_beta_dom_sf"/>
</dbReference>
<dbReference type="RefSeq" id="WP_184016978.1">
    <property type="nucleotide sequence ID" value="NZ_JACIJC010000002.1"/>
</dbReference>
<feature type="signal peptide" evidence="1">
    <location>
        <begin position="1"/>
        <end position="21"/>
    </location>
</feature>
<evidence type="ECO:0000313" key="3">
    <source>
        <dbReference type="EMBL" id="MBB5685558.1"/>
    </source>
</evidence>
<accession>A0A7W9AHA7</accession>
<sequence length="293" mass="29953">MLIGFSRGMALMGALSAPAMAAAQAQDAPPERPWTLSASAGIATMQGQGDQPFVSLGLGREFGESYVKLTGTMLDNKADQGVLNTVPARTWQLALSGGTSFGALSMDASVSLGRRDFQAEAYTRANGNVISVESDGKLAGAGIALAYDVPISRSVFLSPFASLDYDRVDIARAVVIPATGLVARKEKQDGVSGAAGATLQHMLGKSGSSIGLYGAFATTSNTTAYGNTRVGGVIRQPAGLRDGPGGADSWGEYGATASFSLSDQLTADLSIIRTAGFAPGESTSGAIGLRINF</sequence>
<dbReference type="GO" id="GO:0019867">
    <property type="term" value="C:outer membrane"/>
    <property type="evidence" value="ECO:0007669"/>
    <property type="project" value="InterPro"/>
</dbReference>
<keyword evidence="1" id="KW-0732">Signal</keyword>
<protein>
    <recommendedName>
        <fullName evidence="2">Autotransporter domain-containing protein</fullName>
    </recommendedName>
</protein>
<proteinExistence type="predicted"/>
<evidence type="ECO:0000256" key="1">
    <source>
        <dbReference type="SAM" id="SignalP"/>
    </source>
</evidence>
<dbReference type="InterPro" id="IPR005546">
    <property type="entry name" value="Autotransporte_beta"/>
</dbReference>
<dbReference type="InterPro" id="IPR006315">
    <property type="entry name" value="OM_autotransptr_brl_dom"/>
</dbReference>